<dbReference type="GO" id="GO:0004659">
    <property type="term" value="F:prenyltransferase activity"/>
    <property type="evidence" value="ECO:0007669"/>
    <property type="project" value="InterPro"/>
</dbReference>
<keyword evidence="3 7" id="KW-0808">Transferase</keyword>
<dbReference type="EMBL" id="MFNE01000046">
    <property type="protein sequence ID" value="OGG93668.1"/>
    <property type="molecule type" value="Genomic_DNA"/>
</dbReference>
<accession>A0A1F6G6D4</accession>
<dbReference type="Pfam" id="PF00348">
    <property type="entry name" value="polyprenyl_synt"/>
    <property type="match status" value="1"/>
</dbReference>
<proteinExistence type="inferred from homology"/>
<dbReference type="Proteomes" id="UP000178449">
    <property type="component" value="Unassembled WGS sequence"/>
</dbReference>
<comment type="caution">
    <text evidence="8">The sequence shown here is derived from an EMBL/GenBank/DDBJ whole genome shotgun (WGS) entry which is preliminary data.</text>
</comment>
<dbReference type="CDD" id="cd00685">
    <property type="entry name" value="Trans_IPPS_HT"/>
    <property type="match status" value="1"/>
</dbReference>
<name>A0A1F6G6D4_9PROT</name>
<dbReference type="InterPro" id="IPR053378">
    <property type="entry name" value="Prenyl_diphosphate_synthase"/>
</dbReference>
<evidence type="ECO:0000256" key="2">
    <source>
        <dbReference type="ARBA" id="ARBA00006706"/>
    </source>
</evidence>
<evidence type="ECO:0000256" key="3">
    <source>
        <dbReference type="ARBA" id="ARBA00022679"/>
    </source>
</evidence>
<gene>
    <name evidence="8" type="ORF">A2527_11130</name>
</gene>
<dbReference type="GO" id="GO:0046872">
    <property type="term" value="F:metal ion binding"/>
    <property type="evidence" value="ECO:0007669"/>
    <property type="project" value="UniProtKB-KW"/>
</dbReference>
<dbReference type="SUPFAM" id="SSF48576">
    <property type="entry name" value="Terpenoid synthases"/>
    <property type="match status" value="1"/>
</dbReference>
<dbReference type="AlphaFoldDB" id="A0A1F6G6D4"/>
<evidence type="ECO:0008006" key="10">
    <source>
        <dbReference type="Google" id="ProtNLM"/>
    </source>
</evidence>
<organism evidence="8 9">
    <name type="scientific">Candidatus Lambdaproteobacteria bacterium RIFOXYD2_FULL_50_16</name>
    <dbReference type="NCBI Taxonomy" id="1817772"/>
    <lineage>
        <taxon>Bacteria</taxon>
        <taxon>Pseudomonadati</taxon>
        <taxon>Pseudomonadota</taxon>
        <taxon>Candidatus Lambdaproteobacteria</taxon>
    </lineage>
</organism>
<dbReference type="GO" id="GO:0016114">
    <property type="term" value="P:terpenoid biosynthetic process"/>
    <property type="evidence" value="ECO:0007669"/>
    <property type="project" value="UniProtKB-ARBA"/>
</dbReference>
<dbReference type="SFLD" id="SFLDS00005">
    <property type="entry name" value="Isoprenoid_Synthase_Type_I"/>
    <property type="match status" value="1"/>
</dbReference>
<dbReference type="InterPro" id="IPR033749">
    <property type="entry name" value="Polyprenyl_synt_CS"/>
</dbReference>
<evidence type="ECO:0000256" key="1">
    <source>
        <dbReference type="ARBA" id="ARBA00001946"/>
    </source>
</evidence>
<dbReference type="NCBIfam" id="NF045485">
    <property type="entry name" value="FPPsyn"/>
    <property type="match status" value="1"/>
</dbReference>
<evidence type="ECO:0000313" key="8">
    <source>
        <dbReference type="EMBL" id="OGG93668.1"/>
    </source>
</evidence>
<dbReference type="Gene3D" id="1.10.600.10">
    <property type="entry name" value="Farnesyl Diphosphate Synthase"/>
    <property type="match status" value="1"/>
</dbReference>
<dbReference type="SFLD" id="SFLDG01017">
    <property type="entry name" value="Polyprenyl_Transferase_Like"/>
    <property type="match status" value="1"/>
</dbReference>
<evidence type="ECO:0000256" key="6">
    <source>
        <dbReference type="ARBA" id="ARBA00023229"/>
    </source>
</evidence>
<dbReference type="InterPro" id="IPR000092">
    <property type="entry name" value="Polyprenyl_synt"/>
</dbReference>
<protein>
    <recommendedName>
        <fullName evidence="10">Polyprenyl synthetase</fullName>
    </recommendedName>
</protein>
<evidence type="ECO:0000256" key="5">
    <source>
        <dbReference type="ARBA" id="ARBA00022842"/>
    </source>
</evidence>
<dbReference type="PANTHER" id="PTHR43281:SF1">
    <property type="entry name" value="FARNESYL DIPHOSPHATE SYNTHASE"/>
    <property type="match status" value="1"/>
</dbReference>
<comment type="cofactor">
    <cofactor evidence="1">
        <name>Mg(2+)</name>
        <dbReference type="ChEBI" id="CHEBI:18420"/>
    </cofactor>
</comment>
<dbReference type="PROSITE" id="PS00723">
    <property type="entry name" value="POLYPRENYL_SYNTHASE_1"/>
    <property type="match status" value="1"/>
</dbReference>
<keyword evidence="5" id="KW-0460">Magnesium</keyword>
<evidence type="ECO:0000256" key="7">
    <source>
        <dbReference type="RuleBase" id="RU004466"/>
    </source>
</evidence>
<reference evidence="8 9" key="1">
    <citation type="journal article" date="2016" name="Nat. Commun.">
        <title>Thousands of microbial genomes shed light on interconnected biogeochemical processes in an aquifer system.</title>
        <authorList>
            <person name="Anantharaman K."/>
            <person name="Brown C.T."/>
            <person name="Hug L.A."/>
            <person name="Sharon I."/>
            <person name="Castelle C.J."/>
            <person name="Probst A.J."/>
            <person name="Thomas B.C."/>
            <person name="Singh A."/>
            <person name="Wilkins M.J."/>
            <person name="Karaoz U."/>
            <person name="Brodie E.L."/>
            <person name="Williams K.H."/>
            <person name="Hubbard S.S."/>
            <person name="Banfield J.F."/>
        </authorList>
    </citation>
    <scope>NUCLEOTIDE SEQUENCE [LARGE SCALE GENOMIC DNA]</scope>
</reference>
<sequence>MTNFSPHYQSLLTRFETYLERAFPHLAPEVAILEESVRYSLLAGGKRLRPILLLCVVEAGQGEIDNALPFAAAVEFIHCYSLIHDDLPCMDDDDLRRGKPTNHIKFGEDIALLAGDALLSEAFHLISAPERLKDYPAERLLAAIHCLAKKAGNFGMVAGQVADIGAAQSRGSKELLEFIHHHKTGQLIVASLEMGAILAGLNDHARDAICHFGEALGRCFQIQDDILDETGDPTKLGKPVGSDQKNQKLTYPSLFGLEESARLAEEAYQEALTYLAKTGLPQEPLQALADFVLKRRH</sequence>
<comment type="similarity">
    <text evidence="2 7">Belongs to the FPP/GGPP synthase family.</text>
</comment>
<keyword evidence="6" id="KW-0414">Isoprene biosynthesis</keyword>
<dbReference type="InterPro" id="IPR008949">
    <property type="entry name" value="Isoprenoid_synthase_dom_sf"/>
</dbReference>
<dbReference type="GO" id="GO:0005737">
    <property type="term" value="C:cytoplasm"/>
    <property type="evidence" value="ECO:0007669"/>
    <property type="project" value="UniProtKB-ARBA"/>
</dbReference>
<evidence type="ECO:0000313" key="9">
    <source>
        <dbReference type="Proteomes" id="UP000178449"/>
    </source>
</evidence>
<dbReference type="PROSITE" id="PS00444">
    <property type="entry name" value="POLYPRENYL_SYNTHASE_2"/>
    <property type="match status" value="1"/>
</dbReference>
<dbReference type="STRING" id="1817772.A2527_11130"/>
<dbReference type="FunFam" id="1.10.600.10:FF:000001">
    <property type="entry name" value="Geranylgeranyl diphosphate synthase"/>
    <property type="match status" value="1"/>
</dbReference>
<evidence type="ECO:0000256" key="4">
    <source>
        <dbReference type="ARBA" id="ARBA00022723"/>
    </source>
</evidence>
<dbReference type="PANTHER" id="PTHR43281">
    <property type="entry name" value="FARNESYL DIPHOSPHATE SYNTHASE"/>
    <property type="match status" value="1"/>
</dbReference>
<keyword evidence="4" id="KW-0479">Metal-binding</keyword>